<feature type="signal peptide" evidence="1">
    <location>
        <begin position="1"/>
        <end position="19"/>
    </location>
</feature>
<evidence type="ECO:0000313" key="2">
    <source>
        <dbReference type="EMBL" id="MET6989327.1"/>
    </source>
</evidence>
<evidence type="ECO:0000313" key="3">
    <source>
        <dbReference type="Proteomes" id="UP001549799"/>
    </source>
</evidence>
<keyword evidence="3" id="KW-1185">Reference proteome</keyword>
<protein>
    <submittedName>
        <fullName evidence="2">DUF3575 domain-containing protein</fullName>
    </submittedName>
</protein>
<accession>A0ABV2SRJ2</accession>
<keyword evidence="1" id="KW-0732">Signal</keyword>
<organism evidence="2 3">
    <name type="scientific">Sediminicola arcticus</name>
    <dbReference type="NCBI Taxonomy" id="1574308"/>
    <lineage>
        <taxon>Bacteria</taxon>
        <taxon>Pseudomonadati</taxon>
        <taxon>Bacteroidota</taxon>
        <taxon>Flavobacteriia</taxon>
        <taxon>Flavobacteriales</taxon>
        <taxon>Flavobacteriaceae</taxon>
        <taxon>Sediminicola</taxon>
    </lineage>
</organism>
<dbReference type="EMBL" id="JBEXAE010000001">
    <property type="protein sequence ID" value="MET6989327.1"/>
    <property type="molecule type" value="Genomic_DNA"/>
</dbReference>
<dbReference type="Proteomes" id="UP001549799">
    <property type="component" value="Unassembled WGS sequence"/>
</dbReference>
<reference evidence="2 3" key="1">
    <citation type="submission" date="2024-07" db="EMBL/GenBank/DDBJ databases">
        <title>The genome sequence of type strain Sediminicola arcticus GDMCC 1.2805.</title>
        <authorList>
            <person name="Liu Y."/>
        </authorList>
    </citation>
    <scope>NUCLEOTIDE SEQUENCE [LARGE SCALE GENOMIC DNA]</scope>
    <source>
        <strain evidence="2 3">GDMCC 1.2805</strain>
    </source>
</reference>
<name>A0ABV2SRJ2_9FLAO</name>
<comment type="caution">
    <text evidence="2">The sequence shown here is derived from an EMBL/GenBank/DDBJ whole genome shotgun (WGS) entry which is preliminary data.</text>
</comment>
<evidence type="ECO:0000256" key="1">
    <source>
        <dbReference type="SAM" id="SignalP"/>
    </source>
</evidence>
<proteinExistence type="predicted"/>
<gene>
    <name evidence="2" type="ORF">ABXZ36_01540</name>
</gene>
<sequence length="170" mass="19333">MKKLLAFLLISSIAATGWSQDMPNDEQTTNELKLNTFNLIAFNFVDVSYENLLNKESSLGISILFNLREDNDILDYFRNFSITPYYRQYFSKQYAKGFFAEGFGMLNSGKRFDDSDNYTDFALGISVGGKFVTQKGFVVEIYSGLGRNLLEDEFAPEVVTRGGISMGYRF</sequence>
<feature type="chain" id="PRO_5045532434" evidence="1">
    <location>
        <begin position="20"/>
        <end position="170"/>
    </location>
</feature>
<dbReference type="RefSeq" id="WP_354613696.1">
    <property type="nucleotide sequence ID" value="NZ_JBEXAE010000001.1"/>
</dbReference>